<dbReference type="InterPro" id="IPR001783">
    <property type="entry name" value="Lumazine-bd"/>
</dbReference>
<sequence length="223" mass="24468">MFTGIIEEIGHMRRIHSVGQAMVLTIGARKILEDVHLGDSISVNGVCLTVISFDNESFSVDVMPETYRKTNLRKLQAGTRVNLERAMAANGRFGGHIVQGHVDSTATIISRIPEENAVVYRFEPEDKHIFRYIIAGGSITIDGISLTVVDVTERDLAVSIIPHTLAQTVLYDKKAGDTINMECDVLGKYMERLLKFGPADASEGSGRKQSTLTASFLADHGFM</sequence>
<name>A0A6L8V453_9BACL</name>
<accession>A0A6L8V453</accession>
<evidence type="ECO:0000256" key="9">
    <source>
        <dbReference type="NCBIfam" id="TIGR00187"/>
    </source>
</evidence>
<evidence type="ECO:0000313" key="13">
    <source>
        <dbReference type="Proteomes" id="UP000481087"/>
    </source>
</evidence>
<evidence type="ECO:0000256" key="1">
    <source>
        <dbReference type="ARBA" id="ARBA00000968"/>
    </source>
</evidence>
<dbReference type="GO" id="GO:0009231">
    <property type="term" value="P:riboflavin biosynthetic process"/>
    <property type="evidence" value="ECO:0007669"/>
    <property type="project" value="UniProtKB-KW"/>
</dbReference>
<evidence type="ECO:0000256" key="8">
    <source>
        <dbReference type="ARBA" id="ARBA00022737"/>
    </source>
</evidence>
<dbReference type="PANTHER" id="PTHR21098">
    <property type="entry name" value="RIBOFLAVIN SYNTHASE ALPHA CHAIN"/>
    <property type="match status" value="1"/>
</dbReference>
<reference evidence="12 13" key="1">
    <citation type="submission" date="2019-12" db="EMBL/GenBank/DDBJ databases">
        <title>Paenibacillus sp. nov. sp. isolated from soil.</title>
        <authorList>
            <person name="Kim J."/>
            <person name="Jeong S.E."/>
            <person name="Jung H.S."/>
            <person name="Jeon C.O."/>
        </authorList>
    </citation>
    <scope>NUCLEOTIDE SEQUENCE [LARGE SCALE GENOMIC DNA]</scope>
    <source>
        <strain evidence="12 13">5J-6</strain>
    </source>
</reference>
<comment type="function">
    <text evidence="2">Catalyzes the dismutation of two molecules of 6,7-dimethyl-8-ribityllumazine, resulting in the formation of riboflavin and 5-amino-6-(D-ribitylamino)uracil.</text>
</comment>
<feature type="repeat" description="Lumazine-binding" evidence="10">
    <location>
        <begin position="97"/>
        <end position="194"/>
    </location>
</feature>
<keyword evidence="7 12" id="KW-0808">Transferase</keyword>
<keyword evidence="6" id="KW-0686">Riboflavin biosynthesis</keyword>
<dbReference type="NCBIfam" id="NF009566">
    <property type="entry name" value="PRK13020.1"/>
    <property type="match status" value="1"/>
</dbReference>
<evidence type="ECO:0000256" key="10">
    <source>
        <dbReference type="PROSITE-ProRule" id="PRU00524"/>
    </source>
</evidence>
<dbReference type="PIRSF" id="PIRSF000498">
    <property type="entry name" value="Riboflavin_syn_A"/>
    <property type="match status" value="1"/>
</dbReference>
<evidence type="ECO:0000256" key="4">
    <source>
        <dbReference type="ARBA" id="ARBA00012827"/>
    </source>
</evidence>
<evidence type="ECO:0000256" key="3">
    <source>
        <dbReference type="ARBA" id="ARBA00004887"/>
    </source>
</evidence>
<evidence type="ECO:0000259" key="11">
    <source>
        <dbReference type="PROSITE" id="PS51177"/>
    </source>
</evidence>
<dbReference type="Gene3D" id="2.40.30.20">
    <property type="match status" value="2"/>
</dbReference>
<dbReference type="Proteomes" id="UP000481087">
    <property type="component" value="Unassembled WGS sequence"/>
</dbReference>
<evidence type="ECO:0000256" key="5">
    <source>
        <dbReference type="ARBA" id="ARBA00013950"/>
    </source>
</evidence>
<dbReference type="NCBIfam" id="NF006767">
    <property type="entry name" value="PRK09289.1"/>
    <property type="match status" value="1"/>
</dbReference>
<dbReference type="PROSITE" id="PS51177">
    <property type="entry name" value="LUMAZINE_BIND"/>
    <property type="match status" value="2"/>
</dbReference>
<dbReference type="FunFam" id="2.40.30.20:FF:000004">
    <property type="entry name" value="Riboflavin synthase, alpha subunit"/>
    <property type="match status" value="1"/>
</dbReference>
<comment type="caution">
    <text evidence="12">The sequence shown here is derived from an EMBL/GenBank/DDBJ whole genome shotgun (WGS) entry which is preliminary data.</text>
</comment>
<dbReference type="PANTHER" id="PTHR21098:SF12">
    <property type="entry name" value="RIBOFLAVIN SYNTHASE"/>
    <property type="match status" value="1"/>
</dbReference>
<evidence type="ECO:0000256" key="2">
    <source>
        <dbReference type="ARBA" id="ARBA00002803"/>
    </source>
</evidence>
<feature type="domain" description="Lumazine-binding" evidence="11">
    <location>
        <begin position="1"/>
        <end position="96"/>
    </location>
</feature>
<dbReference type="CDD" id="cd00402">
    <property type="entry name" value="Riboflavin_synthase_like"/>
    <property type="match status" value="1"/>
</dbReference>
<keyword evidence="13" id="KW-1185">Reference proteome</keyword>
<comment type="catalytic activity">
    <reaction evidence="1">
        <text>2 6,7-dimethyl-8-(1-D-ribityl)lumazine + H(+) = 5-amino-6-(D-ribitylamino)uracil + riboflavin</text>
        <dbReference type="Rhea" id="RHEA:20772"/>
        <dbReference type="ChEBI" id="CHEBI:15378"/>
        <dbReference type="ChEBI" id="CHEBI:15934"/>
        <dbReference type="ChEBI" id="CHEBI:57986"/>
        <dbReference type="ChEBI" id="CHEBI:58201"/>
        <dbReference type="EC" id="2.5.1.9"/>
    </reaction>
</comment>
<evidence type="ECO:0000256" key="7">
    <source>
        <dbReference type="ARBA" id="ARBA00022679"/>
    </source>
</evidence>
<dbReference type="SUPFAM" id="SSF63380">
    <property type="entry name" value="Riboflavin synthase domain-like"/>
    <property type="match status" value="2"/>
</dbReference>
<dbReference type="InterPro" id="IPR017938">
    <property type="entry name" value="Riboflavin_synthase-like_b-brl"/>
</dbReference>
<dbReference type="EC" id="2.5.1.9" evidence="4 9"/>
<keyword evidence="8" id="KW-0677">Repeat</keyword>
<protein>
    <recommendedName>
        <fullName evidence="5 9">Riboflavin synthase</fullName>
        <ecNumber evidence="4 9">2.5.1.9</ecNumber>
    </recommendedName>
</protein>
<dbReference type="GO" id="GO:0004746">
    <property type="term" value="F:riboflavin synthase activity"/>
    <property type="evidence" value="ECO:0007669"/>
    <property type="project" value="UniProtKB-UniRule"/>
</dbReference>
<dbReference type="AlphaFoldDB" id="A0A6L8V453"/>
<feature type="domain" description="Lumazine-binding" evidence="11">
    <location>
        <begin position="97"/>
        <end position="194"/>
    </location>
</feature>
<dbReference type="InterPro" id="IPR026017">
    <property type="entry name" value="Lumazine-bd_dom"/>
</dbReference>
<dbReference type="RefSeq" id="WP_161408451.1">
    <property type="nucleotide sequence ID" value="NZ_WTUZ01000021.1"/>
</dbReference>
<dbReference type="EMBL" id="WTUZ01000021">
    <property type="protein sequence ID" value="MZQ84346.1"/>
    <property type="molecule type" value="Genomic_DNA"/>
</dbReference>
<gene>
    <name evidence="12" type="primary">ribE</name>
    <name evidence="12" type="ORF">GQF01_19705</name>
</gene>
<dbReference type="Pfam" id="PF00677">
    <property type="entry name" value="Lum_binding"/>
    <property type="match status" value="2"/>
</dbReference>
<organism evidence="12 13">
    <name type="scientific">Paenibacillus silvestris</name>
    <dbReference type="NCBI Taxonomy" id="2606219"/>
    <lineage>
        <taxon>Bacteria</taxon>
        <taxon>Bacillati</taxon>
        <taxon>Bacillota</taxon>
        <taxon>Bacilli</taxon>
        <taxon>Bacillales</taxon>
        <taxon>Paenibacillaceae</taxon>
        <taxon>Paenibacillus</taxon>
    </lineage>
</organism>
<evidence type="ECO:0000256" key="6">
    <source>
        <dbReference type="ARBA" id="ARBA00022619"/>
    </source>
</evidence>
<dbReference type="NCBIfam" id="TIGR00187">
    <property type="entry name" value="ribE"/>
    <property type="match status" value="1"/>
</dbReference>
<dbReference type="InterPro" id="IPR023366">
    <property type="entry name" value="ATP_synth_asu-like_sf"/>
</dbReference>
<proteinExistence type="predicted"/>
<comment type="pathway">
    <text evidence="3">Cofactor biosynthesis; riboflavin biosynthesis; riboflavin from 2-hydroxy-3-oxobutyl phosphate and 5-amino-6-(D-ribitylamino)uracil: step 2/2.</text>
</comment>
<evidence type="ECO:0000313" key="12">
    <source>
        <dbReference type="EMBL" id="MZQ84346.1"/>
    </source>
</evidence>
<dbReference type="FunFam" id="2.40.30.20:FF:000006">
    <property type="entry name" value="Riboflavin synthase, alpha subunit"/>
    <property type="match status" value="1"/>
</dbReference>
<feature type="repeat" description="Lumazine-binding" evidence="10">
    <location>
        <begin position="1"/>
        <end position="96"/>
    </location>
</feature>